<sequence length="60" mass="7027">MLARERDKTNDGSLFNYRIRFGRGVTRCIHIALLCIQEDHKSRPHMSSVVDWLNTRSNPN</sequence>
<evidence type="ECO:0000313" key="2">
    <source>
        <dbReference type="Proteomes" id="UP000215914"/>
    </source>
</evidence>
<accession>A0A9K3HC54</accession>
<dbReference type="Gramene" id="mRNA:HanXRQr2_Chr13g0606971">
    <property type="protein sequence ID" value="CDS:HanXRQr2_Chr13g0606971.1"/>
    <property type="gene ID" value="HanXRQr2_Chr13g0606971"/>
</dbReference>
<name>A0A9K3HC54_HELAN</name>
<keyword evidence="2" id="KW-1185">Reference proteome</keyword>
<dbReference type="EMBL" id="MNCJ02000328">
    <property type="protein sequence ID" value="KAF5774985.1"/>
    <property type="molecule type" value="Genomic_DNA"/>
</dbReference>
<protein>
    <submittedName>
        <fullName evidence="1">Uncharacterized protein</fullName>
    </submittedName>
</protein>
<evidence type="ECO:0000313" key="1">
    <source>
        <dbReference type="EMBL" id="KAF5774985.1"/>
    </source>
</evidence>
<dbReference type="AlphaFoldDB" id="A0A9K3HC54"/>
<reference evidence="1" key="1">
    <citation type="journal article" date="2017" name="Nature">
        <title>The sunflower genome provides insights into oil metabolism, flowering and Asterid evolution.</title>
        <authorList>
            <person name="Badouin H."/>
            <person name="Gouzy J."/>
            <person name="Grassa C.J."/>
            <person name="Murat F."/>
            <person name="Staton S.E."/>
            <person name="Cottret L."/>
            <person name="Lelandais-Briere C."/>
            <person name="Owens G.L."/>
            <person name="Carrere S."/>
            <person name="Mayjonade B."/>
            <person name="Legrand L."/>
            <person name="Gill N."/>
            <person name="Kane N.C."/>
            <person name="Bowers J.E."/>
            <person name="Hubner S."/>
            <person name="Bellec A."/>
            <person name="Berard A."/>
            <person name="Berges H."/>
            <person name="Blanchet N."/>
            <person name="Boniface M.C."/>
            <person name="Brunel D."/>
            <person name="Catrice O."/>
            <person name="Chaidir N."/>
            <person name="Claudel C."/>
            <person name="Donnadieu C."/>
            <person name="Faraut T."/>
            <person name="Fievet G."/>
            <person name="Helmstetter N."/>
            <person name="King M."/>
            <person name="Knapp S.J."/>
            <person name="Lai Z."/>
            <person name="Le Paslier M.C."/>
            <person name="Lippi Y."/>
            <person name="Lorenzon L."/>
            <person name="Mandel J.R."/>
            <person name="Marage G."/>
            <person name="Marchand G."/>
            <person name="Marquand E."/>
            <person name="Bret-Mestries E."/>
            <person name="Morien E."/>
            <person name="Nambeesan S."/>
            <person name="Nguyen T."/>
            <person name="Pegot-Espagnet P."/>
            <person name="Pouilly N."/>
            <person name="Raftis F."/>
            <person name="Sallet E."/>
            <person name="Schiex T."/>
            <person name="Thomas J."/>
            <person name="Vandecasteele C."/>
            <person name="Vares D."/>
            <person name="Vear F."/>
            <person name="Vautrin S."/>
            <person name="Crespi M."/>
            <person name="Mangin B."/>
            <person name="Burke J.M."/>
            <person name="Salse J."/>
            <person name="Munos S."/>
            <person name="Vincourt P."/>
            <person name="Rieseberg L.H."/>
            <person name="Langlade N.B."/>
        </authorList>
    </citation>
    <scope>NUCLEOTIDE SEQUENCE</scope>
    <source>
        <tissue evidence="1">Leaves</tissue>
    </source>
</reference>
<gene>
    <name evidence="1" type="ORF">HanXRQr2_Chr13g0606971</name>
</gene>
<organism evidence="1 2">
    <name type="scientific">Helianthus annuus</name>
    <name type="common">Common sunflower</name>
    <dbReference type="NCBI Taxonomy" id="4232"/>
    <lineage>
        <taxon>Eukaryota</taxon>
        <taxon>Viridiplantae</taxon>
        <taxon>Streptophyta</taxon>
        <taxon>Embryophyta</taxon>
        <taxon>Tracheophyta</taxon>
        <taxon>Spermatophyta</taxon>
        <taxon>Magnoliopsida</taxon>
        <taxon>eudicotyledons</taxon>
        <taxon>Gunneridae</taxon>
        <taxon>Pentapetalae</taxon>
        <taxon>asterids</taxon>
        <taxon>campanulids</taxon>
        <taxon>Asterales</taxon>
        <taxon>Asteraceae</taxon>
        <taxon>Asteroideae</taxon>
        <taxon>Heliantheae alliance</taxon>
        <taxon>Heliantheae</taxon>
        <taxon>Helianthus</taxon>
    </lineage>
</organism>
<comment type="caution">
    <text evidence="1">The sequence shown here is derived from an EMBL/GenBank/DDBJ whole genome shotgun (WGS) entry which is preliminary data.</text>
</comment>
<proteinExistence type="predicted"/>
<dbReference type="Proteomes" id="UP000215914">
    <property type="component" value="Unassembled WGS sequence"/>
</dbReference>
<reference evidence="1" key="2">
    <citation type="submission" date="2020-06" db="EMBL/GenBank/DDBJ databases">
        <title>Helianthus annuus Genome sequencing and assembly Release 2.</title>
        <authorList>
            <person name="Gouzy J."/>
            <person name="Langlade N."/>
            <person name="Munos S."/>
        </authorList>
    </citation>
    <scope>NUCLEOTIDE SEQUENCE</scope>
    <source>
        <tissue evidence="1">Leaves</tissue>
    </source>
</reference>